<reference evidence="9" key="1">
    <citation type="submission" date="2022-06" db="EMBL/GenBank/DDBJ databases">
        <title>Genomic Encyclopedia of Archaeal and Bacterial Type Strains, Phase II (KMG-II): from individual species to whole genera.</title>
        <authorList>
            <person name="Goeker M."/>
        </authorList>
    </citation>
    <scope>NUCLEOTIDE SEQUENCE</scope>
    <source>
        <strain evidence="9">DSM 43935</strain>
    </source>
</reference>
<comment type="caution">
    <text evidence="9">The sequence shown here is derived from an EMBL/GenBank/DDBJ whole genome shotgun (WGS) entry which is preliminary data.</text>
</comment>
<feature type="transmembrane region" description="Helical" evidence="8">
    <location>
        <begin position="352"/>
        <end position="370"/>
    </location>
</feature>
<evidence type="ECO:0000313" key="9">
    <source>
        <dbReference type="EMBL" id="MCP2169965.1"/>
    </source>
</evidence>
<evidence type="ECO:0000256" key="6">
    <source>
        <dbReference type="ARBA" id="ARBA00023136"/>
    </source>
</evidence>
<keyword evidence="10" id="KW-1185">Reference proteome</keyword>
<keyword evidence="5 8" id="KW-1133">Transmembrane helix</keyword>
<sequence>MRLACRGVATHDDRPRRSGGYRADGGHPGGAGAGGRDGGAHHLDEDRRYGTHDEARYDQPGYDQPGYDQAPHQRGRYEPPGHRGARYDDPRYEDPRYDDPRYDDVGYGEDIRETARFGDPHGDDPRAGEGRRGADDEDFFTHAGFSSSGPADEDRADSRQSTVDREGHRYHGDAGDRDDDRRDYDDPGDHRGYGDGYDGYYDDEPRPQRWHGGADLGLLVLRLVLGGTFVAHGAQKLFGLFNGPGIDGFSAYLAGIGFQRSTELAWVTGGTEFGAGILLVFGLFTPLAAAGVLGVMASAVVYKWGNGFFVSSMGFEYELALATMAFTLLFAGPGRVSLDNGRPWYRRPLISGTVFLVIAAAATVATLLVLRRTP</sequence>
<proteinExistence type="inferred from homology"/>
<evidence type="ECO:0000256" key="4">
    <source>
        <dbReference type="ARBA" id="ARBA00022692"/>
    </source>
</evidence>
<feature type="transmembrane region" description="Helical" evidence="8">
    <location>
        <begin position="273"/>
        <end position="302"/>
    </location>
</feature>
<evidence type="ECO:0000313" key="10">
    <source>
        <dbReference type="Proteomes" id="UP001206128"/>
    </source>
</evidence>
<dbReference type="InterPro" id="IPR032808">
    <property type="entry name" value="DoxX"/>
</dbReference>
<name>A0AAE3GLW4_9PSEU</name>
<protein>
    <submittedName>
        <fullName evidence="9">Oxidoreductase</fullName>
    </submittedName>
</protein>
<feature type="region of interest" description="Disordered" evidence="7">
    <location>
        <begin position="1"/>
        <end position="206"/>
    </location>
</feature>
<comment type="subcellular location">
    <subcellularLocation>
        <location evidence="1">Cell membrane</location>
        <topology evidence="1">Multi-pass membrane protein</topology>
    </subcellularLocation>
</comment>
<evidence type="ECO:0000256" key="1">
    <source>
        <dbReference type="ARBA" id="ARBA00004651"/>
    </source>
</evidence>
<keyword evidence="6 8" id="KW-0472">Membrane</keyword>
<keyword evidence="4 8" id="KW-0812">Transmembrane</keyword>
<dbReference type="AlphaFoldDB" id="A0AAE3GLW4"/>
<feature type="compositionally biased region" description="Basic and acidic residues" evidence="7">
    <location>
        <begin position="75"/>
        <end position="134"/>
    </location>
</feature>
<dbReference type="Pfam" id="PF07681">
    <property type="entry name" value="DoxX"/>
    <property type="match status" value="1"/>
</dbReference>
<accession>A0AAE3GLW4</accession>
<feature type="transmembrane region" description="Helical" evidence="8">
    <location>
        <begin position="314"/>
        <end position="332"/>
    </location>
</feature>
<dbReference type="PANTHER" id="PTHR33452">
    <property type="entry name" value="OXIDOREDUCTASE CATD-RELATED"/>
    <property type="match status" value="1"/>
</dbReference>
<organism evidence="9 10">
    <name type="scientific">Goodfellowiella coeruleoviolacea</name>
    <dbReference type="NCBI Taxonomy" id="334858"/>
    <lineage>
        <taxon>Bacteria</taxon>
        <taxon>Bacillati</taxon>
        <taxon>Actinomycetota</taxon>
        <taxon>Actinomycetes</taxon>
        <taxon>Pseudonocardiales</taxon>
        <taxon>Pseudonocardiaceae</taxon>
        <taxon>Goodfellowiella</taxon>
    </lineage>
</organism>
<feature type="compositionally biased region" description="Basic and acidic residues" evidence="7">
    <location>
        <begin position="38"/>
        <end position="57"/>
    </location>
</feature>
<keyword evidence="3" id="KW-1003">Cell membrane</keyword>
<dbReference type="EMBL" id="JAMTCK010000022">
    <property type="protein sequence ID" value="MCP2169965.1"/>
    <property type="molecule type" value="Genomic_DNA"/>
</dbReference>
<gene>
    <name evidence="9" type="ORF">LX83_006851</name>
</gene>
<dbReference type="Proteomes" id="UP001206128">
    <property type="component" value="Unassembled WGS sequence"/>
</dbReference>
<feature type="compositionally biased region" description="Basic and acidic residues" evidence="7">
    <location>
        <begin position="152"/>
        <end position="193"/>
    </location>
</feature>
<comment type="similarity">
    <text evidence="2">Belongs to the DoxX family.</text>
</comment>
<feature type="compositionally biased region" description="Gly residues" evidence="7">
    <location>
        <begin position="22"/>
        <end position="37"/>
    </location>
</feature>
<evidence type="ECO:0000256" key="3">
    <source>
        <dbReference type="ARBA" id="ARBA00022475"/>
    </source>
</evidence>
<evidence type="ECO:0000256" key="2">
    <source>
        <dbReference type="ARBA" id="ARBA00006679"/>
    </source>
</evidence>
<dbReference type="InterPro" id="IPR051907">
    <property type="entry name" value="DoxX-like_oxidoreductase"/>
</dbReference>
<evidence type="ECO:0000256" key="7">
    <source>
        <dbReference type="SAM" id="MobiDB-lite"/>
    </source>
</evidence>
<dbReference type="GO" id="GO:0005886">
    <property type="term" value="C:plasma membrane"/>
    <property type="evidence" value="ECO:0007669"/>
    <property type="project" value="UniProtKB-SubCell"/>
</dbReference>
<evidence type="ECO:0000256" key="5">
    <source>
        <dbReference type="ARBA" id="ARBA00022989"/>
    </source>
</evidence>
<evidence type="ECO:0000256" key="8">
    <source>
        <dbReference type="SAM" id="Phobius"/>
    </source>
</evidence>
<dbReference type="PANTHER" id="PTHR33452:SF1">
    <property type="entry name" value="INNER MEMBRANE PROTEIN YPHA-RELATED"/>
    <property type="match status" value="1"/>
</dbReference>